<evidence type="ECO:0000256" key="4">
    <source>
        <dbReference type="ARBA" id="ARBA00023136"/>
    </source>
</evidence>
<protein>
    <submittedName>
        <fullName evidence="6">Ubiquinone biosynthesis protein UbiA</fullName>
    </submittedName>
</protein>
<dbReference type="EMBL" id="AXCW01000121">
    <property type="protein sequence ID" value="EYR63150.1"/>
    <property type="molecule type" value="Genomic_DNA"/>
</dbReference>
<keyword evidence="7" id="KW-1185">Reference proteome</keyword>
<dbReference type="Pfam" id="PF01040">
    <property type="entry name" value="UbiA"/>
    <property type="match status" value="1"/>
</dbReference>
<proteinExistence type="predicted"/>
<dbReference type="GO" id="GO:0016765">
    <property type="term" value="F:transferase activity, transferring alkyl or aryl (other than methyl) groups"/>
    <property type="evidence" value="ECO:0007669"/>
    <property type="project" value="InterPro"/>
</dbReference>
<evidence type="ECO:0000256" key="1">
    <source>
        <dbReference type="ARBA" id="ARBA00004141"/>
    </source>
</evidence>
<reference evidence="6 7" key="1">
    <citation type="submission" date="2014-01" db="EMBL/GenBank/DDBJ databases">
        <title>Actinotalea ferrariae CF5-4.</title>
        <authorList>
            <person name="Chen F."/>
            <person name="Li Y."/>
            <person name="Wang G."/>
        </authorList>
    </citation>
    <scope>NUCLEOTIDE SEQUENCE [LARGE SCALE GENOMIC DNA]</scope>
    <source>
        <strain evidence="6 7">CF5-4</strain>
    </source>
</reference>
<feature type="transmembrane region" description="Helical" evidence="5">
    <location>
        <begin position="198"/>
        <end position="217"/>
    </location>
</feature>
<sequence>MRRTVLGLALACHTGPTVVVTALSGAVAAAVGAPAWTLVVVVLSVLLGQLSIGWSNDWIDAPRDLAVGRRDKPVVRGLVGVGTLRGAAVGAGLAGGVLPFVLGPAAGAAHLVVVVSGWLYNARLKSTPWSWAPYAAAFGALPAFVVLALPGAARPAAWVVVVGALLGVGAHLANVLPDLDDDAATGVRGLPHLLGRRADGVLAPVLLAAGAATAVLASDGPPGLGVVLVGVSAVLVGAVAGSVGLVRPTSRLPFTLAMVVAALCVVALVASGDAAVS</sequence>
<comment type="subcellular location">
    <subcellularLocation>
        <location evidence="1">Membrane</location>
        <topology evidence="1">Multi-pass membrane protein</topology>
    </subcellularLocation>
</comment>
<feature type="transmembrane region" description="Helical" evidence="5">
    <location>
        <begin position="74"/>
        <end position="94"/>
    </location>
</feature>
<name>A0A021VSX3_9CELL</name>
<dbReference type="GO" id="GO:0016020">
    <property type="term" value="C:membrane"/>
    <property type="evidence" value="ECO:0007669"/>
    <property type="project" value="UniProtKB-SubCell"/>
</dbReference>
<evidence type="ECO:0000256" key="2">
    <source>
        <dbReference type="ARBA" id="ARBA00022692"/>
    </source>
</evidence>
<organism evidence="6 7">
    <name type="scientific">Actinotalea ferrariae CF5-4</name>
    <dbReference type="NCBI Taxonomy" id="948458"/>
    <lineage>
        <taxon>Bacteria</taxon>
        <taxon>Bacillati</taxon>
        <taxon>Actinomycetota</taxon>
        <taxon>Actinomycetes</taxon>
        <taxon>Micrococcales</taxon>
        <taxon>Cellulomonadaceae</taxon>
        <taxon>Actinotalea</taxon>
    </lineage>
</organism>
<feature type="transmembrane region" description="Helical" evidence="5">
    <location>
        <begin position="131"/>
        <end position="150"/>
    </location>
</feature>
<dbReference type="Proteomes" id="UP000019753">
    <property type="component" value="Unassembled WGS sequence"/>
</dbReference>
<dbReference type="AlphaFoldDB" id="A0A021VSX3"/>
<keyword evidence="2 5" id="KW-0812">Transmembrane</keyword>
<feature type="transmembrane region" description="Helical" evidence="5">
    <location>
        <begin position="100"/>
        <end position="119"/>
    </location>
</feature>
<comment type="caution">
    <text evidence="6">The sequence shown here is derived from an EMBL/GenBank/DDBJ whole genome shotgun (WGS) entry which is preliminary data.</text>
</comment>
<evidence type="ECO:0000256" key="5">
    <source>
        <dbReference type="SAM" id="Phobius"/>
    </source>
</evidence>
<accession>A0A021VSX3</accession>
<feature type="transmembrane region" description="Helical" evidence="5">
    <location>
        <begin position="223"/>
        <end position="245"/>
    </location>
</feature>
<dbReference type="InterPro" id="IPR000537">
    <property type="entry name" value="UbiA_prenyltransferase"/>
</dbReference>
<keyword evidence="6" id="KW-0830">Ubiquinone</keyword>
<feature type="transmembrane region" description="Helical" evidence="5">
    <location>
        <begin position="34"/>
        <end position="54"/>
    </location>
</feature>
<keyword evidence="3 5" id="KW-1133">Transmembrane helix</keyword>
<evidence type="ECO:0000313" key="6">
    <source>
        <dbReference type="EMBL" id="EYR63150.1"/>
    </source>
</evidence>
<feature type="transmembrane region" description="Helical" evidence="5">
    <location>
        <begin position="252"/>
        <end position="271"/>
    </location>
</feature>
<dbReference type="InterPro" id="IPR044878">
    <property type="entry name" value="UbiA_sf"/>
</dbReference>
<keyword evidence="4 5" id="KW-0472">Membrane</keyword>
<dbReference type="Gene3D" id="1.10.357.140">
    <property type="entry name" value="UbiA prenyltransferase"/>
    <property type="match status" value="1"/>
</dbReference>
<feature type="transmembrane region" description="Helical" evidence="5">
    <location>
        <begin position="156"/>
        <end position="177"/>
    </location>
</feature>
<evidence type="ECO:0000313" key="7">
    <source>
        <dbReference type="Proteomes" id="UP000019753"/>
    </source>
</evidence>
<evidence type="ECO:0000256" key="3">
    <source>
        <dbReference type="ARBA" id="ARBA00022989"/>
    </source>
</evidence>
<gene>
    <name evidence="6" type="ORF">N866_02500</name>
</gene>